<dbReference type="EMBL" id="KZ451942">
    <property type="protein sequence ID" value="PKA60066.1"/>
    <property type="molecule type" value="Genomic_DNA"/>
</dbReference>
<feature type="region of interest" description="Disordered" evidence="1">
    <location>
        <begin position="68"/>
        <end position="120"/>
    </location>
</feature>
<evidence type="ECO:0000256" key="1">
    <source>
        <dbReference type="SAM" id="MobiDB-lite"/>
    </source>
</evidence>
<feature type="region of interest" description="Disordered" evidence="1">
    <location>
        <begin position="1"/>
        <end position="23"/>
    </location>
</feature>
<dbReference type="AlphaFoldDB" id="A0A2I0AX30"/>
<gene>
    <name evidence="2" type="ORF">AXF42_Ash009750</name>
</gene>
<dbReference type="Proteomes" id="UP000236161">
    <property type="component" value="Unassembled WGS sequence"/>
</dbReference>
<sequence>MNQLITSHQKTKPKNCKYTKADPPRLNFQRCEESVRRKEAEDQMEKEEIAQNFLEVCAAINGGLPSASRTQISLHHRHQITNRKTNTKKRSEKGGRDGDQRVSTPPQSADAVKEEIGSRV</sequence>
<protein>
    <submittedName>
        <fullName evidence="2">Uncharacterized protein</fullName>
    </submittedName>
</protein>
<organism evidence="2 3">
    <name type="scientific">Apostasia shenzhenica</name>
    <dbReference type="NCBI Taxonomy" id="1088818"/>
    <lineage>
        <taxon>Eukaryota</taxon>
        <taxon>Viridiplantae</taxon>
        <taxon>Streptophyta</taxon>
        <taxon>Embryophyta</taxon>
        <taxon>Tracheophyta</taxon>
        <taxon>Spermatophyta</taxon>
        <taxon>Magnoliopsida</taxon>
        <taxon>Liliopsida</taxon>
        <taxon>Asparagales</taxon>
        <taxon>Orchidaceae</taxon>
        <taxon>Apostasioideae</taxon>
        <taxon>Apostasia</taxon>
    </lineage>
</organism>
<feature type="compositionally biased region" description="Basic and acidic residues" evidence="1">
    <location>
        <begin position="111"/>
        <end position="120"/>
    </location>
</feature>
<keyword evidence="3" id="KW-1185">Reference proteome</keyword>
<proteinExistence type="predicted"/>
<name>A0A2I0AX30_9ASPA</name>
<evidence type="ECO:0000313" key="2">
    <source>
        <dbReference type="EMBL" id="PKA60066.1"/>
    </source>
</evidence>
<accession>A0A2I0AX30</accession>
<feature type="compositionally biased region" description="Basic residues" evidence="1">
    <location>
        <begin position="74"/>
        <end position="91"/>
    </location>
</feature>
<reference evidence="2 3" key="1">
    <citation type="journal article" date="2017" name="Nature">
        <title>The Apostasia genome and the evolution of orchids.</title>
        <authorList>
            <person name="Zhang G.Q."/>
            <person name="Liu K.W."/>
            <person name="Li Z."/>
            <person name="Lohaus R."/>
            <person name="Hsiao Y.Y."/>
            <person name="Niu S.C."/>
            <person name="Wang J.Y."/>
            <person name="Lin Y.C."/>
            <person name="Xu Q."/>
            <person name="Chen L.J."/>
            <person name="Yoshida K."/>
            <person name="Fujiwara S."/>
            <person name="Wang Z.W."/>
            <person name="Zhang Y.Q."/>
            <person name="Mitsuda N."/>
            <person name="Wang M."/>
            <person name="Liu G.H."/>
            <person name="Pecoraro L."/>
            <person name="Huang H.X."/>
            <person name="Xiao X.J."/>
            <person name="Lin M."/>
            <person name="Wu X.Y."/>
            <person name="Wu W.L."/>
            <person name="Chen Y.Y."/>
            <person name="Chang S.B."/>
            <person name="Sakamoto S."/>
            <person name="Ohme-Takagi M."/>
            <person name="Yagi M."/>
            <person name="Zeng S.J."/>
            <person name="Shen C.Y."/>
            <person name="Yeh C.M."/>
            <person name="Luo Y.B."/>
            <person name="Tsai W.C."/>
            <person name="Van de Peer Y."/>
            <person name="Liu Z.J."/>
        </authorList>
    </citation>
    <scope>NUCLEOTIDE SEQUENCE [LARGE SCALE GENOMIC DNA]</scope>
    <source>
        <strain evidence="3">cv. Shenzhen</strain>
        <tissue evidence="2">Stem</tissue>
    </source>
</reference>
<evidence type="ECO:0000313" key="3">
    <source>
        <dbReference type="Proteomes" id="UP000236161"/>
    </source>
</evidence>